<reference evidence="3" key="1">
    <citation type="submission" date="2016-06" db="UniProtKB">
        <authorList>
            <consortium name="WormBaseParasite"/>
        </authorList>
    </citation>
    <scope>IDENTIFICATION</scope>
</reference>
<evidence type="ECO:0000313" key="3">
    <source>
        <dbReference type="WBParaSite" id="SCUD_0001848501-mRNA-1"/>
    </source>
</evidence>
<evidence type="ECO:0000313" key="2">
    <source>
        <dbReference type="Proteomes" id="UP000279833"/>
    </source>
</evidence>
<name>A0A183KTU2_9TREM</name>
<dbReference type="EMBL" id="UZAK01041071">
    <property type="protein sequence ID" value="VDP65931.1"/>
    <property type="molecule type" value="Genomic_DNA"/>
</dbReference>
<keyword evidence="2" id="KW-1185">Reference proteome</keyword>
<dbReference type="Proteomes" id="UP000279833">
    <property type="component" value="Unassembled WGS sequence"/>
</dbReference>
<evidence type="ECO:0000313" key="1">
    <source>
        <dbReference type="EMBL" id="VDP65931.1"/>
    </source>
</evidence>
<dbReference type="AlphaFoldDB" id="A0A183KTU2"/>
<organism evidence="3">
    <name type="scientific">Schistosoma curassoni</name>
    <dbReference type="NCBI Taxonomy" id="6186"/>
    <lineage>
        <taxon>Eukaryota</taxon>
        <taxon>Metazoa</taxon>
        <taxon>Spiralia</taxon>
        <taxon>Lophotrochozoa</taxon>
        <taxon>Platyhelminthes</taxon>
        <taxon>Trematoda</taxon>
        <taxon>Digenea</taxon>
        <taxon>Strigeidida</taxon>
        <taxon>Schistosomatoidea</taxon>
        <taxon>Schistosomatidae</taxon>
        <taxon>Schistosoma</taxon>
    </lineage>
</organism>
<reference evidence="1 2" key="2">
    <citation type="submission" date="2018-11" db="EMBL/GenBank/DDBJ databases">
        <authorList>
            <consortium name="Pathogen Informatics"/>
        </authorList>
    </citation>
    <scope>NUCLEOTIDE SEQUENCE [LARGE SCALE GENOMIC DNA]</scope>
    <source>
        <strain evidence="1">Dakar</strain>
        <strain evidence="2">Dakar, Senegal</strain>
    </source>
</reference>
<accession>A0A183KTU2</accession>
<sequence>MFYFSLQYQYVFCNHIHKFFDLNLLHNYCCLTCNIH</sequence>
<protein>
    <submittedName>
        <fullName evidence="1 3">Uncharacterized protein</fullName>
    </submittedName>
</protein>
<dbReference type="WBParaSite" id="SCUD_0001848501-mRNA-1">
    <property type="protein sequence ID" value="SCUD_0001848501-mRNA-1"/>
    <property type="gene ID" value="SCUD_0001848501"/>
</dbReference>
<proteinExistence type="predicted"/>
<gene>
    <name evidence="1" type="ORF">SCUD_LOCUS18482</name>
</gene>